<name>A0A6G8AMX1_9ENTE</name>
<dbReference type="InterPro" id="IPR016130">
    <property type="entry name" value="Tyr_Pase_AS"/>
</dbReference>
<dbReference type="AlphaFoldDB" id="A0A6G8AMX1"/>
<dbReference type="RefSeq" id="WP_166007681.1">
    <property type="nucleotide sequence ID" value="NZ_CP049886.1"/>
</dbReference>
<dbReference type="KEGG" id="vah:G7081_04160"/>
<dbReference type="PANTHER" id="PTHR31126:SF1">
    <property type="entry name" value="TYROSINE SPECIFIC PROTEIN PHOSPHATASES DOMAIN-CONTAINING PROTEIN"/>
    <property type="match status" value="1"/>
</dbReference>
<dbReference type="EMBL" id="CP049886">
    <property type="protein sequence ID" value="QIL46320.1"/>
    <property type="molecule type" value="Genomic_DNA"/>
</dbReference>
<dbReference type="PANTHER" id="PTHR31126">
    <property type="entry name" value="TYROSINE-PROTEIN PHOSPHATASE"/>
    <property type="match status" value="1"/>
</dbReference>
<evidence type="ECO:0000313" key="3">
    <source>
        <dbReference type="Proteomes" id="UP000500890"/>
    </source>
</evidence>
<gene>
    <name evidence="2" type="ORF">G7081_04160</name>
</gene>
<sequence length="251" mass="28430">MKTLVNFRDVGGLVTKDNRRVVMGKILRSGELVGLSEEARKTLLKDYQLKTIFDFRGADEVNSKPDDKLTGVEYHNIDIMKDCQGNSASFEDLMSGLSSAKEHMLAIYRDILVVDSGLNGYRVFLETIAKKDEPFIFHCFAGKDRTGIGAMLILEILGVDKKDIYEDYLATNEMRQDTNQKILTVLANEGMTPEQLEEAEVMLLVDSEYLDLAYEIMLAKHETVEAFIINQIGLSSEYLEMIRANYTEDTK</sequence>
<proteinExistence type="inferred from homology"/>
<dbReference type="Pfam" id="PF13350">
    <property type="entry name" value="Y_phosphatase3"/>
    <property type="match status" value="1"/>
</dbReference>
<organism evidence="2 3">
    <name type="scientific">Vagococcus coleopterorum</name>
    <dbReference type="NCBI Taxonomy" id="2714946"/>
    <lineage>
        <taxon>Bacteria</taxon>
        <taxon>Bacillati</taxon>
        <taxon>Bacillota</taxon>
        <taxon>Bacilli</taxon>
        <taxon>Lactobacillales</taxon>
        <taxon>Enterococcaceae</taxon>
        <taxon>Vagococcus</taxon>
    </lineage>
</organism>
<dbReference type="Gene3D" id="3.90.190.10">
    <property type="entry name" value="Protein tyrosine phosphatase superfamily"/>
    <property type="match status" value="1"/>
</dbReference>
<evidence type="ECO:0000256" key="1">
    <source>
        <dbReference type="ARBA" id="ARBA00009580"/>
    </source>
</evidence>
<dbReference type="InterPro" id="IPR026893">
    <property type="entry name" value="Tyr/Ser_Pase_IphP-type"/>
</dbReference>
<dbReference type="SUPFAM" id="SSF52799">
    <property type="entry name" value="(Phosphotyrosine protein) phosphatases II"/>
    <property type="match status" value="1"/>
</dbReference>
<keyword evidence="3" id="KW-1185">Reference proteome</keyword>
<evidence type="ECO:0000313" key="2">
    <source>
        <dbReference type="EMBL" id="QIL46320.1"/>
    </source>
</evidence>
<accession>A0A6G8AMX1</accession>
<dbReference type="Proteomes" id="UP000500890">
    <property type="component" value="Chromosome"/>
</dbReference>
<dbReference type="GO" id="GO:0004721">
    <property type="term" value="F:phosphoprotein phosphatase activity"/>
    <property type="evidence" value="ECO:0007669"/>
    <property type="project" value="InterPro"/>
</dbReference>
<protein>
    <submittedName>
        <fullName evidence="2">Tyrosine-protein phosphatase</fullName>
    </submittedName>
</protein>
<dbReference type="PROSITE" id="PS00383">
    <property type="entry name" value="TYR_PHOSPHATASE_1"/>
    <property type="match status" value="1"/>
</dbReference>
<comment type="similarity">
    <text evidence="1">Belongs to the protein-tyrosine phosphatase family.</text>
</comment>
<dbReference type="InterPro" id="IPR029021">
    <property type="entry name" value="Prot-tyrosine_phosphatase-like"/>
</dbReference>
<reference evidence="2 3" key="1">
    <citation type="submission" date="2020-03" db="EMBL/GenBank/DDBJ databases">
        <title>Vagococcus sp. nov., isolated from beetles.</title>
        <authorList>
            <person name="Hyun D.-W."/>
            <person name="Bae J.-W."/>
        </authorList>
    </citation>
    <scope>NUCLEOTIDE SEQUENCE [LARGE SCALE GENOMIC DNA]</scope>
    <source>
        <strain evidence="2 3">HDW17A</strain>
    </source>
</reference>